<proteinExistence type="inferred from homology"/>
<evidence type="ECO:0000256" key="5">
    <source>
        <dbReference type="ARBA" id="ARBA00023186"/>
    </source>
</evidence>
<comment type="similarity">
    <text evidence="1">Belongs to the heat shock protein 70 family.</text>
</comment>
<dbReference type="Gene3D" id="3.90.640.10">
    <property type="entry name" value="Actin, Chain A, domain 4"/>
    <property type="match status" value="1"/>
</dbReference>
<evidence type="ECO:0000256" key="2">
    <source>
        <dbReference type="ARBA" id="ARBA00022741"/>
    </source>
</evidence>
<accession>A0A0J7Z3F7</accession>
<dbReference type="PANTHER" id="PTHR19375">
    <property type="entry name" value="HEAT SHOCK PROTEIN 70KDA"/>
    <property type="match status" value="1"/>
</dbReference>
<keyword evidence="2" id="KW-0547">Nucleotide-binding</keyword>
<evidence type="ECO:0000256" key="3">
    <source>
        <dbReference type="ARBA" id="ARBA00022840"/>
    </source>
</evidence>
<dbReference type="PROSITE" id="PS00329">
    <property type="entry name" value="HSP70_2"/>
    <property type="match status" value="1"/>
</dbReference>
<dbReference type="InterPro" id="IPR043129">
    <property type="entry name" value="ATPase_NBD"/>
</dbReference>
<dbReference type="EMBL" id="LFNT01000050">
    <property type="protein sequence ID" value="KMS70334.1"/>
    <property type="molecule type" value="Genomic_DNA"/>
</dbReference>
<gene>
    <name evidence="7" type="ORF">ACM01_32055</name>
</gene>
<dbReference type="OrthoDB" id="9766019at2"/>
<dbReference type="InterPro" id="IPR013126">
    <property type="entry name" value="Hsp_70_fam"/>
</dbReference>
<dbReference type="Gene3D" id="3.30.420.40">
    <property type="match status" value="2"/>
</dbReference>
<evidence type="ECO:0000313" key="7">
    <source>
        <dbReference type="EMBL" id="KMS70334.1"/>
    </source>
</evidence>
<dbReference type="Pfam" id="PF00012">
    <property type="entry name" value="HSP70"/>
    <property type="match status" value="1"/>
</dbReference>
<dbReference type="RefSeq" id="WP_048584914.1">
    <property type="nucleotide sequence ID" value="NZ_LFNT01000050.1"/>
</dbReference>
<sequence>MSITVGIDLGTTNSCVAVPADADIPGKQELIDAGRLRPVGGALIITDAYQAPITPSVVWLAEDGTAVVGSLAKSKVKHDGQPPPAMFFKRTMGTDQRVTAGHADLTPQQASTHVLRHLKSLAEEVLQVPVDQAVVTVPAYFEMRAKNETVQAGLDAGLAKVETLIEPFAAALMSTHGHRLTEPKTFLVYDLGGGTFDISVVAWTPEAGFEHLAFDGDRYLGGYEFDKAIVRWMAEQRPAYDLRLEPDHPEEARLLARLLVRVESEKHFLSREQQTEIYVEGEADRAGIPMTIKLPFSRAEFEALIHDDVQRTLGHCDAALERAGLGPADLDEIVMVGGSSRVPLVSRLLRERYGLEPRLIDPDLCVAVGAGIKAGAVGVRQGVLEIDQVAATLPATDIAGRVHLDADRPAPDGVRVLLRSGDGIQNLRQQTDAEGRFVFDDVALHEGDNELTITVVVDGEEIESRSFTVSPDHEPPPTDEGDVLAHDFFVELESGPYRIAQAGTKLPYHTSFLLETAGQGVVLRVRLDEGLIPIGEVEIHDLPSTLQAGTTVELELEFRPDWSIDAEVRLPAVGMQGRALISVPREHVPSWEELRRRYLEVRSGWQDRRAVARPEDAMRIGPQLDALLRECATLLDQRQDRAKCHHRLREAETLLGGVRLPAADVMQPPLPEFENKLAELAALCDQLARTDATEAQQHRESIPGLRAAGLAAYQAGNGLDWHSINQAVEDRCVAVHRRVGADQPPPSPANLQSLLYQELAGLDRALRRTDQLTGGKYQGQAEAFLTEVAAIVTAVGGVATNDARATERFAGIYRNEVQPLAARIERWTEETEGDDPEMVGLRLPQGGGR</sequence>
<keyword evidence="4" id="KW-0346">Stress response</keyword>
<dbReference type="Proteomes" id="UP000037432">
    <property type="component" value="Unassembled WGS sequence"/>
</dbReference>
<dbReference type="GO" id="GO:0140662">
    <property type="term" value="F:ATP-dependent protein folding chaperone"/>
    <property type="evidence" value="ECO:0007669"/>
    <property type="project" value="InterPro"/>
</dbReference>
<dbReference type="InterPro" id="IPR018181">
    <property type="entry name" value="Heat_shock_70_CS"/>
</dbReference>
<keyword evidence="3" id="KW-0067">ATP-binding</keyword>
<dbReference type="SUPFAM" id="SSF53067">
    <property type="entry name" value="Actin-like ATPase domain"/>
    <property type="match status" value="2"/>
</dbReference>
<dbReference type="PROSITE" id="PS01036">
    <property type="entry name" value="HSP70_3"/>
    <property type="match status" value="1"/>
</dbReference>
<dbReference type="SUPFAM" id="SSF49478">
    <property type="entry name" value="Cna protein B-type domain"/>
    <property type="match status" value="1"/>
</dbReference>
<protein>
    <recommendedName>
        <fullName evidence="9">Heat shock protein 70</fullName>
    </recommendedName>
</protein>
<feature type="region of interest" description="Disordered" evidence="6">
    <location>
        <begin position="830"/>
        <end position="849"/>
    </location>
</feature>
<evidence type="ECO:0000256" key="4">
    <source>
        <dbReference type="ARBA" id="ARBA00023016"/>
    </source>
</evidence>
<reference evidence="7 8" key="1">
    <citation type="submission" date="2015-06" db="EMBL/GenBank/DDBJ databases">
        <authorList>
            <person name="Ju K.-S."/>
            <person name="Doroghazi J.R."/>
            <person name="Metcalf W.W."/>
        </authorList>
    </citation>
    <scope>NUCLEOTIDE SEQUENCE [LARGE SCALE GENOMIC DNA]</scope>
    <source>
        <strain evidence="7 8">NRRL 3414</strain>
    </source>
</reference>
<organism evidence="7 8">
    <name type="scientific">Streptomyces viridochromogenes</name>
    <dbReference type="NCBI Taxonomy" id="1938"/>
    <lineage>
        <taxon>Bacteria</taxon>
        <taxon>Bacillati</taxon>
        <taxon>Actinomycetota</taxon>
        <taxon>Actinomycetes</taxon>
        <taxon>Kitasatosporales</taxon>
        <taxon>Streptomycetaceae</taxon>
        <taxon>Streptomyces</taxon>
    </lineage>
</organism>
<dbReference type="PATRIC" id="fig|1938.3.peg.6419"/>
<dbReference type="FunFam" id="3.30.420.40:FF:000028">
    <property type="entry name" value="heat shock 70 kDa protein-like"/>
    <property type="match status" value="1"/>
</dbReference>
<dbReference type="PRINTS" id="PR00301">
    <property type="entry name" value="HEATSHOCK70"/>
</dbReference>
<dbReference type="AlphaFoldDB" id="A0A0J7Z3F7"/>
<evidence type="ECO:0008006" key="9">
    <source>
        <dbReference type="Google" id="ProtNLM"/>
    </source>
</evidence>
<evidence type="ECO:0000256" key="1">
    <source>
        <dbReference type="ARBA" id="ARBA00007381"/>
    </source>
</evidence>
<evidence type="ECO:0000313" key="8">
    <source>
        <dbReference type="Proteomes" id="UP000037432"/>
    </source>
</evidence>
<dbReference type="GO" id="GO:0005524">
    <property type="term" value="F:ATP binding"/>
    <property type="evidence" value="ECO:0007669"/>
    <property type="project" value="UniProtKB-KW"/>
</dbReference>
<evidence type="ECO:0000256" key="6">
    <source>
        <dbReference type="SAM" id="MobiDB-lite"/>
    </source>
</evidence>
<dbReference type="PROSITE" id="PS00297">
    <property type="entry name" value="HSP70_1"/>
    <property type="match status" value="1"/>
</dbReference>
<keyword evidence="5" id="KW-0143">Chaperone</keyword>
<comment type="caution">
    <text evidence="7">The sequence shown here is derived from an EMBL/GenBank/DDBJ whole genome shotgun (WGS) entry which is preliminary data.</text>
</comment>
<name>A0A0J7Z3F7_STRVR</name>